<evidence type="ECO:0000313" key="1">
    <source>
        <dbReference type="EMBL" id="AXQ69734.1"/>
    </source>
</evidence>
<gene>
    <name evidence="1" type="ORF">CcrSC_gp152</name>
</gene>
<sequence length="73" mass="7867">MLAAATAYSPQEDNRLEAVDQAQEGLILSTTTLTELCAEPLSDMGVARMAKLIAQVNQDVMLTIEAWKASKTV</sequence>
<organism evidence="1 2">
    <name type="scientific">Caulobacter phage CcrSC</name>
    <dbReference type="NCBI Taxonomy" id="2283272"/>
    <lineage>
        <taxon>Viruses</taxon>
        <taxon>Duplodnaviria</taxon>
        <taxon>Heunggongvirae</taxon>
        <taxon>Uroviricota</taxon>
        <taxon>Caudoviricetes</taxon>
        <taxon>Jeanschmidtviridae</taxon>
        <taxon>Bertelyvirus</taxon>
        <taxon>Bertelyvirus SC</taxon>
    </lineage>
</organism>
<protein>
    <submittedName>
        <fullName evidence="1">Uncharacterized protein</fullName>
    </submittedName>
</protein>
<name>A0A385ECX3_9CAUD</name>
<evidence type="ECO:0000313" key="2">
    <source>
        <dbReference type="Proteomes" id="UP000259683"/>
    </source>
</evidence>
<reference evidence="1" key="1">
    <citation type="submission" date="2018-07" db="EMBL/GenBank/DDBJ databases">
        <authorList>
            <person name="Wilson K.M."/>
            <person name="Ely B."/>
        </authorList>
    </citation>
    <scope>NUCLEOTIDE SEQUENCE</scope>
</reference>
<keyword evidence="2" id="KW-1185">Reference proteome</keyword>
<reference evidence="1" key="2">
    <citation type="submission" date="2021-07" db="EMBL/GenBank/DDBJ databases">
        <title>Giant CbK-like Caulobacter bacteriophages have genetically divergent genomes.</title>
        <authorList>
            <person name="Wilson K."/>
            <person name="Ely B."/>
        </authorList>
    </citation>
    <scope>NUCLEOTIDE SEQUENCE</scope>
</reference>
<dbReference type="Proteomes" id="UP000259683">
    <property type="component" value="Segment"/>
</dbReference>
<dbReference type="EMBL" id="MH588547">
    <property type="protein sequence ID" value="AXQ69734.1"/>
    <property type="molecule type" value="Genomic_DNA"/>
</dbReference>
<accession>A0A385ECX3</accession>
<proteinExistence type="predicted"/>